<proteinExistence type="predicted"/>
<reference evidence="1" key="1">
    <citation type="journal article" date="2021" name="Nat. Commun.">
        <title>Genetic determinants of endophytism in the Arabidopsis root mycobiome.</title>
        <authorList>
            <person name="Mesny F."/>
            <person name="Miyauchi S."/>
            <person name="Thiergart T."/>
            <person name="Pickel B."/>
            <person name="Atanasova L."/>
            <person name="Karlsson M."/>
            <person name="Huettel B."/>
            <person name="Barry K.W."/>
            <person name="Haridas S."/>
            <person name="Chen C."/>
            <person name="Bauer D."/>
            <person name="Andreopoulos W."/>
            <person name="Pangilinan J."/>
            <person name="LaButti K."/>
            <person name="Riley R."/>
            <person name="Lipzen A."/>
            <person name="Clum A."/>
            <person name="Drula E."/>
            <person name="Henrissat B."/>
            <person name="Kohler A."/>
            <person name="Grigoriev I.V."/>
            <person name="Martin F.M."/>
            <person name="Hacquard S."/>
        </authorList>
    </citation>
    <scope>NUCLEOTIDE SEQUENCE</scope>
    <source>
        <strain evidence="1">MPI-CAGE-AT-0016</strain>
    </source>
</reference>
<gene>
    <name evidence="1" type="ORF">B0T11DRAFT_93594</name>
</gene>
<accession>A0A8K0X460</accession>
<dbReference type="Proteomes" id="UP000813385">
    <property type="component" value="Unassembled WGS sequence"/>
</dbReference>
<evidence type="ECO:0000313" key="1">
    <source>
        <dbReference type="EMBL" id="KAH7363417.1"/>
    </source>
</evidence>
<organism evidence="1 2">
    <name type="scientific">Plectosphaerella cucumerina</name>
    <dbReference type="NCBI Taxonomy" id="40658"/>
    <lineage>
        <taxon>Eukaryota</taxon>
        <taxon>Fungi</taxon>
        <taxon>Dikarya</taxon>
        <taxon>Ascomycota</taxon>
        <taxon>Pezizomycotina</taxon>
        <taxon>Sordariomycetes</taxon>
        <taxon>Hypocreomycetidae</taxon>
        <taxon>Glomerellales</taxon>
        <taxon>Plectosphaerellaceae</taxon>
        <taxon>Plectosphaerella</taxon>
    </lineage>
</organism>
<dbReference type="AlphaFoldDB" id="A0A8K0X460"/>
<dbReference type="OrthoDB" id="5236058at2759"/>
<sequence length="315" mass="36055">MRFFERLSDKFSNIIKSLNCFSTPPFPPSQKALDAHYAYEQNLRYADFKRTVGRPMHPKVTVWYERDPGRAPNVQPMCMDEMGPHLVKEILVMLPILLADLPFKVCGLGALAAYGFTSRLPIYMTLACPEQSFKAILDWAKVAGMPAHPEDRSCFGIQLQDGTVRQVKVEPISDYAYHATDSTRYGPSNVRIVTLAALLDALAEIYVRDTINQSQRGALQKDIMWLLRRIIDEDSDVHKLRRETCPHVWHPLFWSRFNLERPDARMLFNQATFVPDYRPATSLQPASPTDDLVPQYTPPLRRVGNRSVGHRQLLL</sequence>
<comment type="caution">
    <text evidence="1">The sequence shown here is derived from an EMBL/GenBank/DDBJ whole genome shotgun (WGS) entry which is preliminary data.</text>
</comment>
<name>A0A8K0X460_9PEZI</name>
<keyword evidence="2" id="KW-1185">Reference proteome</keyword>
<evidence type="ECO:0000313" key="2">
    <source>
        <dbReference type="Proteomes" id="UP000813385"/>
    </source>
</evidence>
<dbReference type="EMBL" id="JAGPXD010000003">
    <property type="protein sequence ID" value="KAH7363417.1"/>
    <property type="molecule type" value="Genomic_DNA"/>
</dbReference>
<protein>
    <submittedName>
        <fullName evidence="1">Uncharacterized protein</fullName>
    </submittedName>
</protein>